<evidence type="ECO:0000313" key="2">
    <source>
        <dbReference type="EMBL" id="ADP70724.1"/>
    </source>
</evidence>
<dbReference type="KEGG" id="rva:Rvan_1469"/>
<dbReference type="EMBL" id="CP002292">
    <property type="protein sequence ID" value="ADP70724.1"/>
    <property type="molecule type" value="Genomic_DNA"/>
</dbReference>
<dbReference type="InterPro" id="IPR041657">
    <property type="entry name" value="HTH_17"/>
</dbReference>
<dbReference type="Pfam" id="PF12728">
    <property type="entry name" value="HTH_17"/>
    <property type="match status" value="1"/>
</dbReference>
<protein>
    <recommendedName>
        <fullName evidence="1">Helix-turn-helix domain-containing protein</fullName>
    </recommendedName>
</protein>
<organism evidence="2 3">
    <name type="scientific">Rhodomicrobium vannielii (strain ATCC 17100 / DSM 162 / LMG 4299 / NCIMB 10020 / ATH 3.1.1)</name>
    <dbReference type="NCBI Taxonomy" id="648757"/>
    <lineage>
        <taxon>Bacteria</taxon>
        <taxon>Pseudomonadati</taxon>
        <taxon>Pseudomonadota</taxon>
        <taxon>Alphaproteobacteria</taxon>
        <taxon>Hyphomicrobiales</taxon>
        <taxon>Hyphomicrobiaceae</taxon>
        <taxon>Rhodomicrobium</taxon>
    </lineage>
</organism>
<accession>E3I773</accession>
<dbReference type="Proteomes" id="UP000001399">
    <property type="component" value="Chromosome"/>
</dbReference>
<sequence length="67" mass="7810">MSDAELLRTPELATRLGVSQVTLARWRRLGTGPRFLKRSGIIFYRAEDVNEFETQRDRIRTSTREAN</sequence>
<dbReference type="OrthoDB" id="9806994at2"/>
<dbReference type="Gene3D" id="1.10.1660.10">
    <property type="match status" value="1"/>
</dbReference>
<evidence type="ECO:0000259" key="1">
    <source>
        <dbReference type="Pfam" id="PF12728"/>
    </source>
</evidence>
<evidence type="ECO:0000313" key="3">
    <source>
        <dbReference type="Proteomes" id="UP000001399"/>
    </source>
</evidence>
<keyword evidence="3" id="KW-1185">Reference proteome</keyword>
<dbReference type="AlphaFoldDB" id="E3I773"/>
<dbReference type="STRING" id="648757.Rvan_1469"/>
<name>E3I773_RHOVT</name>
<feature type="domain" description="Helix-turn-helix" evidence="1">
    <location>
        <begin position="6"/>
        <end position="56"/>
    </location>
</feature>
<reference evidence="3" key="1">
    <citation type="journal article" date="2011" name="J. Bacteriol.">
        <title>Genome sequences of eight morphologically diverse alphaproteobacteria.</title>
        <authorList>
            <consortium name="US DOE Joint Genome Institute"/>
            <person name="Brown P.J."/>
            <person name="Kysela D.T."/>
            <person name="Buechlein A."/>
            <person name="Hemmerich C."/>
            <person name="Brun Y.V."/>
        </authorList>
    </citation>
    <scope>NUCLEOTIDE SEQUENCE [LARGE SCALE GENOMIC DNA]</scope>
    <source>
        <strain evidence="3">ATCC 17100 / ATH 3.1.1 / DSM 162 / LMG 4299</strain>
    </source>
</reference>
<proteinExistence type="predicted"/>
<dbReference type="HOGENOM" id="CLU_140176_9_5_5"/>
<dbReference type="RefSeq" id="WP_013419125.1">
    <property type="nucleotide sequence ID" value="NC_014664.1"/>
</dbReference>
<gene>
    <name evidence="2" type="ordered locus">Rvan_1469</name>
</gene>
<dbReference type="InterPro" id="IPR009061">
    <property type="entry name" value="DNA-bd_dom_put_sf"/>
</dbReference>
<dbReference type="SUPFAM" id="SSF46955">
    <property type="entry name" value="Putative DNA-binding domain"/>
    <property type="match status" value="1"/>
</dbReference>